<organism evidence="1">
    <name type="scientific">Timema poppense</name>
    <name type="common">Walking stick</name>
    <dbReference type="NCBI Taxonomy" id="170557"/>
    <lineage>
        <taxon>Eukaryota</taxon>
        <taxon>Metazoa</taxon>
        <taxon>Ecdysozoa</taxon>
        <taxon>Arthropoda</taxon>
        <taxon>Hexapoda</taxon>
        <taxon>Insecta</taxon>
        <taxon>Pterygota</taxon>
        <taxon>Neoptera</taxon>
        <taxon>Polyneoptera</taxon>
        <taxon>Phasmatodea</taxon>
        <taxon>Timematodea</taxon>
        <taxon>Timematoidea</taxon>
        <taxon>Timematidae</taxon>
        <taxon>Timema</taxon>
    </lineage>
</organism>
<accession>A0A7R9CQH7</accession>
<protein>
    <submittedName>
        <fullName evidence="1">Uncharacterized protein</fullName>
    </submittedName>
</protein>
<sequence length="143" mass="15881">MINNDCEGLGEGVCETFWTTDTPAERANFSTDASRSRAYGSVSDSNVNFLTRHSKKTRGNTSSGFPRRTYSLQANRYIPRPEIKSELLPGAYAVEVVIKVCESLLQEPPSVGTYAELLDDPWVQNKYGSQLIMDSVNLKTLPI</sequence>
<evidence type="ECO:0000313" key="1">
    <source>
        <dbReference type="EMBL" id="CAD7399558.1"/>
    </source>
</evidence>
<name>A0A7R9CQH7_TIMPO</name>
<dbReference type="EMBL" id="OD000859">
    <property type="protein sequence ID" value="CAD7399558.1"/>
    <property type="molecule type" value="Genomic_DNA"/>
</dbReference>
<reference evidence="1" key="1">
    <citation type="submission" date="2020-11" db="EMBL/GenBank/DDBJ databases">
        <authorList>
            <person name="Tran Van P."/>
        </authorList>
    </citation>
    <scope>NUCLEOTIDE SEQUENCE</scope>
</reference>
<proteinExistence type="predicted"/>
<dbReference type="AlphaFoldDB" id="A0A7R9CQH7"/>
<gene>
    <name evidence="1" type="ORF">TPSB3V08_LOCUS2201</name>
</gene>